<evidence type="ECO:0000313" key="2">
    <source>
        <dbReference type="EMBL" id="CUS42638.1"/>
    </source>
</evidence>
<dbReference type="Gene3D" id="3.60.120.10">
    <property type="entry name" value="Anthranilate synthase"/>
    <property type="match status" value="1"/>
</dbReference>
<protein>
    <submittedName>
        <fullName evidence="2">Para-aminobenzoate synthase, aminase component</fullName>
        <ecNumber evidence="2">2.6.1.85</ecNumber>
    </submittedName>
</protein>
<dbReference type="InterPro" id="IPR005802">
    <property type="entry name" value="ADC_synth_comp_1"/>
</dbReference>
<dbReference type="PRINTS" id="PR00095">
    <property type="entry name" value="ANTSNTHASEI"/>
</dbReference>
<evidence type="ECO:0000259" key="1">
    <source>
        <dbReference type="Pfam" id="PF00425"/>
    </source>
</evidence>
<organism evidence="2">
    <name type="scientific">hydrothermal vent metagenome</name>
    <dbReference type="NCBI Taxonomy" id="652676"/>
    <lineage>
        <taxon>unclassified sequences</taxon>
        <taxon>metagenomes</taxon>
        <taxon>ecological metagenomes</taxon>
    </lineage>
</organism>
<dbReference type="PANTHER" id="PTHR11236">
    <property type="entry name" value="AMINOBENZOATE/ANTHRANILATE SYNTHASE"/>
    <property type="match status" value="1"/>
</dbReference>
<dbReference type="SUPFAM" id="SSF56322">
    <property type="entry name" value="ADC synthase"/>
    <property type="match status" value="1"/>
</dbReference>
<dbReference type="InterPro" id="IPR019999">
    <property type="entry name" value="Anth_synth_I-like"/>
</dbReference>
<feature type="domain" description="Chorismate-utilising enzyme C-terminal" evidence="1">
    <location>
        <begin position="167"/>
        <end position="419"/>
    </location>
</feature>
<dbReference type="GO" id="GO:0046820">
    <property type="term" value="F:4-amino-4-deoxychorismate synthase activity"/>
    <property type="evidence" value="ECO:0007669"/>
    <property type="project" value="UniProtKB-EC"/>
</dbReference>
<dbReference type="AlphaFoldDB" id="A0A160TFJ6"/>
<dbReference type="GO" id="GO:0009396">
    <property type="term" value="P:folic acid-containing compound biosynthetic process"/>
    <property type="evidence" value="ECO:0007669"/>
    <property type="project" value="InterPro"/>
</dbReference>
<dbReference type="InterPro" id="IPR005801">
    <property type="entry name" value="ADC_synthase"/>
</dbReference>
<keyword evidence="2" id="KW-0808">Transferase</keyword>
<accession>A0A160TFJ6</accession>
<sequence>MTHDKLPFTPAKLLNCLSFLEHPILLLNGLSGVNYTSLTVGQSSHPPRFAILGHKPLKSLKVVKDTDYSSLTVYPDTQTSTRFEQPEHFISGWAGIIHYPQSHASEPEGLFNYYDASIYLDFESDECFLLSHYPLTEERKKELSQLREIEPQKTAINARKWTPGWTKRQYQTAFERVQDYLLAGDCYQVNLAMPFFCGDDLTDTNPLPLLEAFDAPFSGFFKNDRYWIATVSPERFVKVENGIITTSPIKGTSPRHPDPKCDEANRNQLLASEKNQAENLMIVDLLRNDLSRSAEPHSVKVEKLFALESHANVHHMVSTITAKQKASLTPIDVVRNAFPGGSITGAPKVRAMQIIEELELQNRGAYCGSMGYFDDSGLTDFNILIRTITATKDGAVCWGGGGIVVDSTMDDEYQEILNKIGKILATPI</sequence>
<dbReference type="EC" id="2.6.1.85" evidence="2"/>
<name>A0A160TFJ6_9ZZZZ</name>
<dbReference type="NCBIfam" id="TIGR00553">
    <property type="entry name" value="pabB"/>
    <property type="match status" value="1"/>
</dbReference>
<keyword evidence="2" id="KW-0032">Aminotransferase</keyword>
<dbReference type="PANTHER" id="PTHR11236:SF50">
    <property type="entry name" value="AMINODEOXYCHORISMATE SYNTHASE COMPONENT 1"/>
    <property type="match status" value="1"/>
</dbReference>
<dbReference type="Pfam" id="PF00425">
    <property type="entry name" value="Chorismate_bind"/>
    <property type="match status" value="1"/>
</dbReference>
<dbReference type="GO" id="GO:0000162">
    <property type="term" value="P:L-tryptophan biosynthetic process"/>
    <property type="evidence" value="ECO:0007669"/>
    <property type="project" value="TreeGrafter"/>
</dbReference>
<dbReference type="EMBL" id="CZQC01000069">
    <property type="protein sequence ID" value="CUS42638.1"/>
    <property type="molecule type" value="Genomic_DNA"/>
</dbReference>
<dbReference type="InterPro" id="IPR015890">
    <property type="entry name" value="Chorismate_C"/>
</dbReference>
<reference evidence="2" key="1">
    <citation type="submission" date="2015-10" db="EMBL/GenBank/DDBJ databases">
        <authorList>
            <person name="Gilbert D.G."/>
        </authorList>
    </citation>
    <scope>NUCLEOTIDE SEQUENCE</scope>
</reference>
<proteinExistence type="predicted"/>
<gene>
    <name evidence="2" type="ORF">MGWOODY_Tha2611</name>
</gene>